<dbReference type="RefSeq" id="WP_150652065.1">
    <property type="nucleotide sequence ID" value="NZ_CABVHJ010000019.1"/>
</dbReference>
<dbReference type="InterPro" id="IPR004027">
    <property type="entry name" value="SEC_C_motif"/>
</dbReference>
<proteinExistence type="predicted"/>
<organism evidence="1 3">
    <name type="scientific">Pseudomonas fluorescens</name>
    <dbReference type="NCBI Taxonomy" id="294"/>
    <lineage>
        <taxon>Bacteria</taxon>
        <taxon>Pseudomonadati</taxon>
        <taxon>Pseudomonadota</taxon>
        <taxon>Gammaproteobacteria</taxon>
        <taxon>Pseudomonadales</taxon>
        <taxon>Pseudomonadaceae</taxon>
        <taxon>Pseudomonas</taxon>
    </lineage>
</organism>
<reference evidence="1 3" key="1">
    <citation type="submission" date="2019-09" db="EMBL/GenBank/DDBJ databases">
        <authorList>
            <person name="Chandra G."/>
            <person name="Truman W A."/>
        </authorList>
    </citation>
    <scope>NUCLEOTIDE SEQUENCE [LARGE SCALE GENOMIC DNA]</scope>
    <source>
        <strain evidence="1">PS655</strain>
    </source>
</reference>
<protein>
    <submittedName>
        <fullName evidence="1">Uncharacterized protein</fullName>
    </submittedName>
</protein>
<dbReference type="EMBL" id="CABVHJ010000040">
    <property type="protein sequence ID" value="VVN47737.1"/>
    <property type="molecule type" value="Genomic_DNA"/>
</dbReference>
<name>A0A5E6WHX6_PSEFL</name>
<dbReference type="Pfam" id="PF02810">
    <property type="entry name" value="SEC-C"/>
    <property type="match status" value="1"/>
</dbReference>
<sequence>MVKLGRNEKCWCDSGKKYKKCHLARESAEPHKPWDLSATHRKHFSKKLCSAPDLFHDQCSGSIIAAHTVPRSGSLNQIADDGHVLSFMPSLEGLIKHNGALKPEKVGVRRASTFSGFCSTHDDSLFAPVEKSVFVGSQEQCFLLAYRAYAREIYTKRAAAEQAELYKDLDRGRTPERQVEIQTFARLHGAGINAALRDIQIHKARFDRCLTTGDYASVRSYIIELDQAPPVMCSATYAPSVDFWGRQLQDMADVDLVPELMSVTSFFGGEKGQIVFSWMVEDDRCCMALIKSLEQIDDVDLSTKLVAYFFDHFENVFASPIWWDGLGKPNQNALIERMIGEVGVMFGLVPSVKSPFKIPPWTISRRYRVGF</sequence>
<accession>A0A5E6WHX6</accession>
<dbReference type="SUPFAM" id="SSF103642">
    <property type="entry name" value="Sec-C motif"/>
    <property type="match status" value="1"/>
</dbReference>
<evidence type="ECO:0000313" key="3">
    <source>
        <dbReference type="Proteomes" id="UP000327167"/>
    </source>
</evidence>
<dbReference type="Proteomes" id="UP000327167">
    <property type="component" value="Unassembled WGS sequence"/>
</dbReference>
<dbReference type="EMBL" id="CABVHJ010000019">
    <property type="protein sequence ID" value="VVN28345.1"/>
    <property type="molecule type" value="Genomic_DNA"/>
</dbReference>
<gene>
    <name evidence="1" type="ORF">PS655_04724</name>
    <name evidence="2" type="ORF">PS655_06007</name>
</gene>
<evidence type="ECO:0000313" key="1">
    <source>
        <dbReference type="EMBL" id="VVN28345.1"/>
    </source>
</evidence>
<dbReference type="Gene3D" id="3.10.450.50">
    <property type="match status" value="1"/>
</dbReference>
<dbReference type="AlphaFoldDB" id="A0A5E6WHX6"/>
<evidence type="ECO:0000313" key="2">
    <source>
        <dbReference type="EMBL" id="VVN47737.1"/>
    </source>
</evidence>